<feature type="transmembrane region" description="Helical" evidence="6">
    <location>
        <begin position="20"/>
        <end position="42"/>
    </location>
</feature>
<feature type="transmembrane region" description="Helical" evidence="6">
    <location>
        <begin position="106"/>
        <end position="128"/>
    </location>
</feature>
<dbReference type="SUPFAM" id="SSF48652">
    <property type="entry name" value="Tetraspanin"/>
    <property type="match status" value="1"/>
</dbReference>
<feature type="region of interest" description="Disordered" evidence="5">
    <location>
        <begin position="381"/>
        <end position="402"/>
    </location>
</feature>
<keyword evidence="2 6" id="KW-0812">Transmembrane</keyword>
<feature type="transmembrane region" description="Helical" evidence="6">
    <location>
        <begin position="254"/>
        <end position="275"/>
    </location>
</feature>
<evidence type="ECO:0000256" key="3">
    <source>
        <dbReference type="ARBA" id="ARBA00022989"/>
    </source>
</evidence>
<feature type="transmembrane region" description="Helical" evidence="6">
    <location>
        <begin position="73"/>
        <end position="94"/>
    </location>
</feature>
<evidence type="ECO:0000313" key="8">
    <source>
        <dbReference type="Proteomes" id="UP000276133"/>
    </source>
</evidence>
<feature type="compositionally biased region" description="Polar residues" evidence="5">
    <location>
        <begin position="387"/>
        <end position="402"/>
    </location>
</feature>
<evidence type="ECO:0000256" key="6">
    <source>
        <dbReference type="SAM" id="Phobius"/>
    </source>
</evidence>
<comment type="subcellular location">
    <subcellularLocation>
        <location evidence="1">Membrane</location>
        <topology evidence="1">Multi-pass membrane protein</topology>
    </subcellularLocation>
</comment>
<dbReference type="Gene3D" id="1.10.1450.10">
    <property type="entry name" value="Tetraspanin"/>
    <property type="match status" value="1"/>
</dbReference>
<dbReference type="InterPro" id="IPR008952">
    <property type="entry name" value="Tetraspanin_EC2_sf"/>
</dbReference>
<dbReference type="EMBL" id="REGN01002147">
    <property type="protein sequence ID" value="RNA29946.1"/>
    <property type="molecule type" value="Genomic_DNA"/>
</dbReference>
<keyword evidence="8" id="KW-1185">Reference proteome</keyword>
<name>A0A3M7S2C1_BRAPC</name>
<keyword evidence="4 6" id="KW-0472">Membrane</keyword>
<evidence type="ECO:0000256" key="5">
    <source>
        <dbReference type="SAM" id="MobiDB-lite"/>
    </source>
</evidence>
<dbReference type="AlphaFoldDB" id="A0A3M7S2C1"/>
<dbReference type="Pfam" id="PF00335">
    <property type="entry name" value="Tetraspanin"/>
    <property type="match status" value="1"/>
</dbReference>
<dbReference type="OrthoDB" id="9972904at2759"/>
<gene>
    <name evidence="7" type="ORF">BpHYR1_054511</name>
</gene>
<organism evidence="7 8">
    <name type="scientific">Brachionus plicatilis</name>
    <name type="common">Marine rotifer</name>
    <name type="synonym">Brachionus muelleri</name>
    <dbReference type="NCBI Taxonomy" id="10195"/>
    <lineage>
        <taxon>Eukaryota</taxon>
        <taxon>Metazoa</taxon>
        <taxon>Spiralia</taxon>
        <taxon>Gnathifera</taxon>
        <taxon>Rotifera</taxon>
        <taxon>Eurotatoria</taxon>
        <taxon>Monogononta</taxon>
        <taxon>Pseudotrocha</taxon>
        <taxon>Ploima</taxon>
        <taxon>Brachionidae</taxon>
        <taxon>Brachionus</taxon>
    </lineage>
</organism>
<comment type="caution">
    <text evidence="7">The sequence shown here is derived from an EMBL/GenBank/DDBJ whole genome shotgun (WGS) entry which is preliminary data.</text>
</comment>
<proteinExistence type="predicted"/>
<evidence type="ECO:0000256" key="2">
    <source>
        <dbReference type="ARBA" id="ARBA00022692"/>
    </source>
</evidence>
<dbReference type="CDD" id="cd03127">
    <property type="entry name" value="tetraspanin_LEL"/>
    <property type="match status" value="1"/>
</dbReference>
<evidence type="ECO:0000256" key="1">
    <source>
        <dbReference type="ARBA" id="ARBA00004141"/>
    </source>
</evidence>
<dbReference type="PANTHER" id="PTHR19282">
    <property type="entry name" value="TETRASPANIN"/>
    <property type="match status" value="1"/>
</dbReference>
<dbReference type="Proteomes" id="UP000276133">
    <property type="component" value="Unassembled WGS sequence"/>
</dbReference>
<evidence type="ECO:0000256" key="4">
    <source>
        <dbReference type="ARBA" id="ARBA00023136"/>
    </source>
</evidence>
<sequence length="402" mass="45824">MPICGGRRTRRALARLPYTLNFVLIALGIFTMLAMSIVIIIFEEFTAFTDYTQQWIEFNFFIHYWDKLTIARVYLSFLLIYGAVITGIGATQIYAMRKVNLSLLHLAPLLLIFVAVVTVLGAIAWLIVTAVNYNEGFLATGGFIFERMRFKGNVWKDLIYREQSFRLVTENQVPVKAPIVKIWVHQRERDFSCCGWDSYMDYARGNYSDLPESCCQRRKRVFGCANQFLTVDRSEVINTRGCKDVMYSWYRAGFIENIIMSIVGLGIAAFQFYLYTLNRHEYYRVLDELDDMRKPMMNTTMSMSTINSKMSGGGHGSGHMINFGPRPSIKYSQKSAPSINENIYNSSTGSGGATSGGYLPQLNMGNFSNPLQSIQNMDGRFSFKKPPNSTQSNRFLIEEAQN</sequence>
<reference evidence="7 8" key="1">
    <citation type="journal article" date="2018" name="Sci. Rep.">
        <title>Genomic signatures of local adaptation to the degree of environmental predictability in rotifers.</title>
        <authorList>
            <person name="Franch-Gras L."/>
            <person name="Hahn C."/>
            <person name="Garcia-Roger E.M."/>
            <person name="Carmona M.J."/>
            <person name="Serra M."/>
            <person name="Gomez A."/>
        </authorList>
    </citation>
    <scope>NUCLEOTIDE SEQUENCE [LARGE SCALE GENOMIC DNA]</scope>
    <source>
        <strain evidence="7">HYR1</strain>
    </source>
</reference>
<evidence type="ECO:0000313" key="7">
    <source>
        <dbReference type="EMBL" id="RNA29946.1"/>
    </source>
</evidence>
<keyword evidence="3 6" id="KW-1133">Transmembrane helix</keyword>
<dbReference type="GO" id="GO:0016020">
    <property type="term" value="C:membrane"/>
    <property type="evidence" value="ECO:0007669"/>
    <property type="project" value="UniProtKB-SubCell"/>
</dbReference>
<dbReference type="InterPro" id="IPR018499">
    <property type="entry name" value="Tetraspanin/Peripherin"/>
</dbReference>
<protein>
    <submittedName>
        <fullName evidence="7">Uncharacterized protein</fullName>
    </submittedName>
</protein>
<accession>A0A3M7S2C1</accession>